<dbReference type="GO" id="GO:0003677">
    <property type="term" value="F:DNA binding"/>
    <property type="evidence" value="ECO:0007669"/>
    <property type="project" value="UniProtKB-KW"/>
</dbReference>
<keyword evidence="2" id="KW-0805">Transcription regulation</keyword>
<evidence type="ECO:0000256" key="1">
    <source>
        <dbReference type="ARBA" id="ARBA00009437"/>
    </source>
</evidence>
<evidence type="ECO:0000313" key="6">
    <source>
        <dbReference type="EMBL" id="BAP16702.1"/>
    </source>
</evidence>
<dbReference type="Pfam" id="PF00126">
    <property type="entry name" value="HTH_1"/>
    <property type="match status" value="1"/>
</dbReference>
<feature type="domain" description="HTH lysR-type" evidence="5">
    <location>
        <begin position="5"/>
        <end position="62"/>
    </location>
</feature>
<dbReference type="Gene3D" id="1.10.10.10">
    <property type="entry name" value="Winged helix-like DNA-binding domain superfamily/Winged helix DNA-binding domain"/>
    <property type="match status" value="1"/>
</dbReference>
<keyword evidence="3" id="KW-0238">DNA-binding</keyword>
<dbReference type="PANTHER" id="PTHR30579:SF7">
    <property type="entry name" value="HTH-TYPE TRANSCRIPTIONAL REGULATOR LRHA-RELATED"/>
    <property type="match status" value="1"/>
</dbReference>
<dbReference type="PRINTS" id="PR00039">
    <property type="entry name" value="HTHLYSR"/>
</dbReference>
<dbReference type="InterPro" id="IPR036388">
    <property type="entry name" value="WH-like_DNA-bd_sf"/>
</dbReference>
<dbReference type="PROSITE" id="PS50931">
    <property type="entry name" value="HTH_LYSR"/>
    <property type="match status" value="1"/>
</dbReference>
<protein>
    <submittedName>
        <fullName evidence="6">LysR family transcriptional regulator</fullName>
    </submittedName>
</protein>
<dbReference type="Pfam" id="PF03466">
    <property type="entry name" value="LysR_substrate"/>
    <property type="match status" value="1"/>
</dbReference>
<dbReference type="SUPFAM" id="SSF53850">
    <property type="entry name" value="Periplasmic binding protein-like II"/>
    <property type="match status" value="1"/>
</dbReference>
<evidence type="ECO:0000256" key="3">
    <source>
        <dbReference type="ARBA" id="ARBA00023125"/>
    </source>
</evidence>
<dbReference type="InterPro" id="IPR050176">
    <property type="entry name" value="LTTR"/>
</dbReference>
<reference evidence="6" key="1">
    <citation type="submission" date="2014-01" db="EMBL/GenBank/DDBJ databases">
        <title>Biosynthesis of the 4-methylxoazoline-containing nonribosomal peptides, JBIR-34 and 35, in Streptomyces sp. Sp080513GE-23.</title>
        <authorList>
            <person name="Katsuyama Y."/>
            <person name="Muliandi A."/>
            <person name="Sone K."/>
            <person name="Izumikawa I."/>
            <person name="Moriya T."/>
            <person name="Hashimoto J."/>
            <person name="Kozone I."/>
            <person name="Takagi M."/>
            <person name="Shin-ya K."/>
            <person name="Ohnishi Y."/>
        </authorList>
    </citation>
    <scope>NUCLEOTIDE SEQUENCE</scope>
    <source>
        <strain evidence="6">Sp080513GE-23</strain>
    </source>
</reference>
<gene>
    <name evidence="6" type="primary">fmoR3</name>
</gene>
<dbReference type="Gene3D" id="3.40.190.10">
    <property type="entry name" value="Periplasmic binding protein-like II"/>
    <property type="match status" value="2"/>
</dbReference>
<dbReference type="InterPro" id="IPR036390">
    <property type="entry name" value="WH_DNA-bd_sf"/>
</dbReference>
<accession>A0A077JCY3</accession>
<dbReference type="SUPFAM" id="SSF46785">
    <property type="entry name" value="Winged helix' DNA-binding domain"/>
    <property type="match status" value="1"/>
</dbReference>
<dbReference type="EMBL" id="AB902962">
    <property type="protein sequence ID" value="BAP16702.1"/>
    <property type="molecule type" value="Genomic_DNA"/>
</dbReference>
<comment type="similarity">
    <text evidence="1">Belongs to the LysR transcriptional regulatory family.</text>
</comment>
<proteinExistence type="inferred from homology"/>
<dbReference type="PANTHER" id="PTHR30579">
    <property type="entry name" value="TRANSCRIPTIONAL REGULATOR"/>
    <property type="match status" value="1"/>
</dbReference>
<keyword evidence="4" id="KW-0804">Transcription</keyword>
<dbReference type="InterPro" id="IPR000847">
    <property type="entry name" value="LysR_HTH_N"/>
</dbReference>
<dbReference type="AlphaFoldDB" id="A0A077JCY3"/>
<dbReference type="GO" id="GO:0003700">
    <property type="term" value="F:DNA-binding transcription factor activity"/>
    <property type="evidence" value="ECO:0007669"/>
    <property type="project" value="InterPro"/>
</dbReference>
<sequence length="306" mass="32638">MYHDLQVTRLRTLVAVVECGGFRRAAATLHITQSAVSQQIRQLESFIQGPVFTSTGHNLQLSVRGEELLGYARRVVALNDEVVDRLMPRTGRTRISIGVVNQLAEALPEFLRLLSASLPGAQVSVRTGSSQALSDQVTSGQLDLALLFRWPTPEAVAGEEELGRIRMAWFGRPVHGTEAGLPLALFTEPCILRGRLVDALDASGISWRISYEGAEFVGLRAAVKAGLGLACLVANGDDLWGLPRAAKLGLPSPPGPIPVMMALPAGATTSGVHAMVKKAFRRALDGYPFAGTGSASISEPLELVAR</sequence>
<evidence type="ECO:0000256" key="4">
    <source>
        <dbReference type="ARBA" id="ARBA00023163"/>
    </source>
</evidence>
<evidence type="ECO:0000256" key="2">
    <source>
        <dbReference type="ARBA" id="ARBA00023015"/>
    </source>
</evidence>
<evidence type="ECO:0000259" key="5">
    <source>
        <dbReference type="PROSITE" id="PS50931"/>
    </source>
</evidence>
<dbReference type="InterPro" id="IPR005119">
    <property type="entry name" value="LysR_subst-bd"/>
</dbReference>
<name>A0A077JCY3_9ACTN</name>
<organism evidence="6">
    <name type="scientific">Streptomyces sp. Sp080513GE-23</name>
    <dbReference type="NCBI Taxonomy" id="630397"/>
    <lineage>
        <taxon>Bacteria</taxon>
        <taxon>Bacillati</taxon>
        <taxon>Actinomycetota</taxon>
        <taxon>Actinomycetes</taxon>
        <taxon>Kitasatosporales</taxon>
        <taxon>Streptomycetaceae</taxon>
        <taxon>Streptomyces</taxon>
    </lineage>
</organism>